<evidence type="ECO:0000256" key="1">
    <source>
        <dbReference type="SAM" id="Phobius"/>
    </source>
</evidence>
<protein>
    <submittedName>
        <fullName evidence="2">Uncharacterized protein</fullName>
    </submittedName>
</protein>
<evidence type="ECO:0000313" key="2">
    <source>
        <dbReference type="EMBL" id="KAK6631173.1"/>
    </source>
</evidence>
<keyword evidence="1" id="KW-0472">Membrane</keyword>
<reference evidence="2 3" key="1">
    <citation type="submission" date="2023-10" db="EMBL/GenBank/DDBJ databases">
        <title>Genomes of two closely related lineages of the louse Polyplax serrata with different host specificities.</title>
        <authorList>
            <person name="Martinu J."/>
            <person name="Tarabai H."/>
            <person name="Stefka J."/>
            <person name="Hypsa V."/>
        </authorList>
    </citation>
    <scope>NUCLEOTIDE SEQUENCE [LARGE SCALE GENOMIC DNA]</scope>
    <source>
        <strain evidence="2">HR10_N</strain>
    </source>
</reference>
<keyword evidence="1" id="KW-0812">Transmembrane</keyword>
<name>A0AAN8S646_POLSC</name>
<evidence type="ECO:0000313" key="3">
    <source>
        <dbReference type="Proteomes" id="UP001372834"/>
    </source>
</evidence>
<comment type="caution">
    <text evidence="2">The sequence shown here is derived from an EMBL/GenBank/DDBJ whole genome shotgun (WGS) entry which is preliminary data.</text>
</comment>
<accession>A0AAN8S646</accession>
<gene>
    <name evidence="2" type="ORF">RUM43_014269</name>
</gene>
<proteinExistence type="predicted"/>
<organism evidence="2 3">
    <name type="scientific">Polyplax serrata</name>
    <name type="common">Common mouse louse</name>
    <dbReference type="NCBI Taxonomy" id="468196"/>
    <lineage>
        <taxon>Eukaryota</taxon>
        <taxon>Metazoa</taxon>
        <taxon>Ecdysozoa</taxon>
        <taxon>Arthropoda</taxon>
        <taxon>Hexapoda</taxon>
        <taxon>Insecta</taxon>
        <taxon>Pterygota</taxon>
        <taxon>Neoptera</taxon>
        <taxon>Paraneoptera</taxon>
        <taxon>Psocodea</taxon>
        <taxon>Troctomorpha</taxon>
        <taxon>Phthiraptera</taxon>
        <taxon>Anoplura</taxon>
        <taxon>Polyplacidae</taxon>
        <taxon>Polyplax</taxon>
    </lineage>
</organism>
<dbReference type="Proteomes" id="UP001372834">
    <property type="component" value="Unassembled WGS sequence"/>
</dbReference>
<dbReference type="AlphaFoldDB" id="A0AAN8S646"/>
<dbReference type="EMBL" id="JAWJWE010000009">
    <property type="protein sequence ID" value="KAK6631173.1"/>
    <property type="molecule type" value="Genomic_DNA"/>
</dbReference>
<sequence>MVTGKANNVAVHENSKVSVSKKMTATCSSNSGSARSALITVSVIFLAFVSLLVWAYISFPKLEE</sequence>
<feature type="transmembrane region" description="Helical" evidence="1">
    <location>
        <begin position="37"/>
        <end position="57"/>
    </location>
</feature>
<keyword evidence="1" id="KW-1133">Transmembrane helix</keyword>